<accession>A0AAD9DEA1</accession>
<dbReference type="Proteomes" id="UP001224775">
    <property type="component" value="Unassembled WGS sequence"/>
</dbReference>
<proteinExistence type="predicted"/>
<dbReference type="Pfam" id="PF13358">
    <property type="entry name" value="DDE_3"/>
    <property type="match status" value="1"/>
</dbReference>
<dbReference type="Gene3D" id="3.30.420.10">
    <property type="entry name" value="Ribonuclease H-like superfamily/Ribonuclease H"/>
    <property type="match status" value="1"/>
</dbReference>
<evidence type="ECO:0000259" key="1">
    <source>
        <dbReference type="Pfam" id="PF13358"/>
    </source>
</evidence>
<evidence type="ECO:0000313" key="3">
    <source>
        <dbReference type="Proteomes" id="UP001224775"/>
    </source>
</evidence>
<name>A0AAD9DEA1_9STRA</name>
<sequence length="377" mass="42159">MSGTVSTVAEGNLAAQEGHSINAHNRVYKNGAALSHAEKITIGIEYQKAKAEANGGEPNIVALSRACKVSESTARKIRDEIRDNGRVLSPEEIRNGNKAIVGPGSRALSAVDEAVLYVLYLIDPSRSLSSYRMYLYHLTGTIVDASTIGKWFNHAFPIKCSMRKSCLIPYDKLKPRNILRAIDYIKTIAMMDRSRIKFGDEKHLKGAELYCRKTRRNILTGEVPPILTTPDFRNTYSIIGFCGIDVRTTPVRYGIMEGINDAQSFAMQVQLGVLTGYFQPGDVIVLDRAAIHTGGGNETLEDWLWDNFRIFVLLLPARTPEWNPIELVWNILVQRLRTFSLHLARQFGRHSLVVASQTILNSITHTEVDGCYRKCGY</sequence>
<reference evidence="2" key="1">
    <citation type="submission" date="2023-06" db="EMBL/GenBank/DDBJ databases">
        <title>Survivors Of The Sea: Transcriptome response of Skeletonema marinoi to long-term dormancy.</title>
        <authorList>
            <person name="Pinder M.I.M."/>
            <person name="Kourtchenko O."/>
            <person name="Robertson E.K."/>
            <person name="Larsson T."/>
            <person name="Maumus F."/>
            <person name="Osuna-Cruz C.M."/>
            <person name="Vancaester E."/>
            <person name="Stenow R."/>
            <person name="Vandepoele K."/>
            <person name="Ploug H."/>
            <person name="Bruchert V."/>
            <person name="Godhe A."/>
            <person name="Topel M."/>
        </authorList>
    </citation>
    <scope>NUCLEOTIDE SEQUENCE</scope>
    <source>
        <strain evidence="2">R05AC</strain>
    </source>
</reference>
<organism evidence="2 3">
    <name type="scientific">Skeletonema marinoi</name>
    <dbReference type="NCBI Taxonomy" id="267567"/>
    <lineage>
        <taxon>Eukaryota</taxon>
        <taxon>Sar</taxon>
        <taxon>Stramenopiles</taxon>
        <taxon>Ochrophyta</taxon>
        <taxon>Bacillariophyta</taxon>
        <taxon>Coscinodiscophyceae</taxon>
        <taxon>Thalassiosirophycidae</taxon>
        <taxon>Thalassiosirales</taxon>
        <taxon>Skeletonemataceae</taxon>
        <taxon>Skeletonema</taxon>
        <taxon>Skeletonema marinoi-dohrnii complex</taxon>
    </lineage>
</organism>
<comment type="caution">
    <text evidence="2">The sequence shown here is derived from an EMBL/GenBank/DDBJ whole genome shotgun (WGS) entry which is preliminary data.</text>
</comment>
<protein>
    <recommendedName>
        <fullName evidence="1">Tc1-like transposase DDE domain-containing protein</fullName>
    </recommendedName>
</protein>
<dbReference type="AlphaFoldDB" id="A0AAD9DEA1"/>
<dbReference type="InterPro" id="IPR036397">
    <property type="entry name" value="RNaseH_sf"/>
</dbReference>
<dbReference type="EMBL" id="JATAAI010000010">
    <property type="protein sequence ID" value="KAK1742964.1"/>
    <property type="molecule type" value="Genomic_DNA"/>
</dbReference>
<evidence type="ECO:0000313" key="2">
    <source>
        <dbReference type="EMBL" id="KAK1742964.1"/>
    </source>
</evidence>
<dbReference type="InterPro" id="IPR038717">
    <property type="entry name" value="Tc1-like_DDE_dom"/>
</dbReference>
<dbReference type="GO" id="GO:0003676">
    <property type="term" value="F:nucleic acid binding"/>
    <property type="evidence" value="ECO:0007669"/>
    <property type="project" value="InterPro"/>
</dbReference>
<keyword evidence="3" id="KW-1185">Reference proteome</keyword>
<gene>
    <name evidence="2" type="ORF">QTG54_006561</name>
</gene>
<feature type="domain" description="Tc1-like transposase DDE" evidence="1">
    <location>
        <begin position="218"/>
        <end position="338"/>
    </location>
</feature>